<dbReference type="Pfam" id="PF13409">
    <property type="entry name" value="GST_N_2"/>
    <property type="match status" value="1"/>
</dbReference>
<dbReference type="AlphaFoldDB" id="A0A1L7WLW6"/>
<dbReference type="InterPro" id="IPR000868">
    <property type="entry name" value="Isochorismatase-like_dom"/>
</dbReference>
<evidence type="ECO:0000313" key="5">
    <source>
        <dbReference type="EMBL" id="CZR53757.1"/>
    </source>
</evidence>
<dbReference type="InterPro" id="IPR040079">
    <property type="entry name" value="Glutathione_S-Trfase"/>
</dbReference>
<protein>
    <recommendedName>
        <fullName evidence="7">Isochorismatase-like domain-containing protein</fullName>
    </recommendedName>
</protein>
<dbReference type="Pfam" id="PF00043">
    <property type="entry name" value="GST_C"/>
    <property type="match status" value="1"/>
</dbReference>
<dbReference type="InterPro" id="IPR010987">
    <property type="entry name" value="Glutathione-S-Trfase_C-like"/>
</dbReference>
<evidence type="ECO:0000259" key="3">
    <source>
        <dbReference type="PROSITE" id="PS50404"/>
    </source>
</evidence>
<dbReference type="PANTHER" id="PTHR43540">
    <property type="entry name" value="PEROXYUREIDOACRYLATE/UREIDOACRYLATE AMIDOHYDROLASE-RELATED"/>
    <property type="match status" value="1"/>
</dbReference>
<keyword evidence="2" id="KW-0378">Hydrolase</keyword>
<dbReference type="InterPro" id="IPR004045">
    <property type="entry name" value="Glutathione_S-Trfase_N"/>
</dbReference>
<dbReference type="SUPFAM" id="SSF52499">
    <property type="entry name" value="Isochorismatase-like hydrolases"/>
    <property type="match status" value="1"/>
</dbReference>
<sequence>MSPVLVIIDLQNDFVSPDGRLNKKHISLEPLLPKLRSICTTFKDRNWPIIAIKSEYGTDSKDDAELEHLDTTEPHLAGTHAGKRKFCTPGTHGAEFHPDAQALFEEFDATVITKTMYSSFTGTLLHSHLQAHQVGDGPIYFTGVTANNCVLASLTSAFQLGYNVTAIEDCIGATSADLKSGALRKVRTYYGNVVPSSELTLEVLKKESTKPHRILYWVSGSIPSWRVMLALSLKNLEYTPKRLHVMTTPKETRADEFLAINPRGKTPTLIDLDGTVVIESMAILQYLDTYYPIPPLTPSKELKAENALTLQRFHETENLHNVFEDIELLFLKDWSKLHYKERIHDAYLNTIHELKFWESYLGKTKFVAGDEMSLADCAFYPNVAYLIHRGLDLQKEGFKNLRRYADTVGEMRCARDALPAKWENRGKNLFMKIHQIVEEKAADDGAAGSNVPVSDEV</sequence>
<dbReference type="InterPro" id="IPR036282">
    <property type="entry name" value="Glutathione-S-Trfase_C_sf"/>
</dbReference>
<dbReference type="SFLD" id="SFLDG00358">
    <property type="entry name" value="Main_(cytGST)"/>
    <property type="match status" value="1"/>
</dbReference>
<dbReference type="InterPro" id="IPR036380">
    <property type="entry name" value="Isochorismatase-like_sf"/>
</dbReference>
<reference evidence="5 6" key="1">
    <citation type="submission" date="2016-03" db="EMBL/GenBank/DDBJ databases">
        <authorList>
            <person name="Ploux O."/>
        </authorList>
    </citation>
    <scope>NUCLEOTIDE SEQUENCE [LARGE SCALE GENOMIC DNA]</scope>
    <source>
        <strain evidence="5 6">UAMH 11012</strain>
    </source>
</reference>
<dbReference type="GO" id="GO:0016787">
    <property type="term" value="F:hydrolase activity"/>
    <property type="evidence" value="ECO:0007669"/>
    <property type="project" value="UniProtKB-KW"/>
</dbReference>
<dbReference type="Gene3D" id="1.20.1050.10">
    <property type="match status" value="1"/>
</dbReference>
<comment type="similarity">
    <text evidence="1">Belongs to the isochorismatase family.</text>
</comment>
<organism evidence="5 6">
    <name type="scientific">Phialocephala subalpina</name>
    <dbReference type="NCBI Taxonomy" id="576137"/>
    <lineage>
        <taxon>Eukaryota</taxon>
        <taxon>Fungi</taxon>
        <taxon>Dikarya</taxon>
        <taxon>Ascomycota</taxon>
        <taxon>Pezizomycotina</taxon>
        <taxon>Leotiomycetes</taxon>
        <taxon>Helotiales</taxon>
        <taxon>Mollisiaceae</taxon>
        <taxon>Phialocephala</taxon>
        <taxon>Phialocephala fortinii species complex</taxon>
    </lineage>
</organism>
<dbReference type="InterPro" id="IPR004046">
    <property type="entry name" value="GST_C"/>
</dbReference>
<proteinExistence type="inferred from homology"/>
<dbReference type="InterPro" id="IPR050272">
    <property type="entry name" value="Isochorismatase-like_hydrls"/>
</dbReference>
<dbReference type="PROSITE" id="PS50404">
    <property type="entry name" value="GST_NTER"/>
    <property type="match status" value="1"/>
</dbReference>
<accession>A0A1L7WLW6</accession>
<dbReference type="EMBL" id="FJOG01000004">
    <property type="protein sequence ID" value="CZR53757.1"/>
    <property type="molecule type" value="Genomic_DNA"/>
</dbReference>
<dbReference type="CDD" id="cd00431">
    <property type="entry name" value="cysteine_hydrolases"/>
    <property type="match status" value="1"/>
</dbReference>
<feature type="domain" description="GST C-terminal" evidence="4">
    <location>
        <begin position="297"/>
        <end position="430"/>
    </location>
</feature>
<dbReference type="OrthoDB" id="3549248at2759"/>
<dbReference type="PROSITE" id="PS50405">
    <property type="entry name" value="GST_CTER"/>
    <property type="match status" value="1"/>
</dbReference>
<dbReference type="InterPro" id="IPR036249">
    <property type="entry name" value="Thioredoxin-like_sf"/>
</dbReference>
<dbReference type="CDD" id="cd00299">
    <property type="entry name" value="GST_C_family"/>
    <property type="match status" value="1"/>
</dbReference>
<gene>
    <name evidence="5" type="ORF">PAC_03638</name>
</gene>
<keyword evidence="6" id="KW-1185">Reference proteome</keyword>
<evidence type="ECO:0000256" key="1">
    <source>
        <dbReference type="ARBA" id="ARBA00006336"/>
    </source>
</evidence>
<dbReference type="Proteomes" id="UP000184330">
    <property type="component" value="Unassembled WGS sequence"/>
</dbReference>
<feature type="domain" description="GST N-terminal" evidence="3">
    <location>
        <begin position="211"/>
        <end position="295"/>
    </location>
</feature>
<dbReference type="SFLD" id="SFLDS00019">
    <property type="entry name" value="Glutathione_Transferase_(cytos"/>
    <property type="match status" value="1"/>
</dbReference>
<dbReference type="Gene3D" id="3.40.50.850">
    <property type="entry name" value="Isochorismatase-like"/>
    <property type="match status" value="1"/>
</dbReference>
<dbReference type="Gene3D" id="3.40.30.10">
    <property type="entry name" value="Glutaredoxin"/>
    <property type="match status" value="1"/>
</dbReference>
<evidence type="ECO:0000256" key="2">
    <source>
        <dbReference type="ARBA" id="ARBA00022801"/>
    </source>
</evidence>
<evidence type="ECO:0000313" key="6">
    <source>
        <dbReference type="Proteomes" id="UP000184330"/>
    </source>
</evidence>
<dbReference type="SUPFAM" id="SSF47616">
    <property type="entry name" value="GST C-terminal domain-like"/>
    <property type="match status" value="1"/>
</dbReference>
<dbReference type="CDD" id="cd00570">
    <property type="entry name" value="GST_N_family"/>
    <property type="match status" value="1"/>
</dbReference>
<dbReference type="SUPFAM" id="SSF52833">
    <property type="entry name" value="Thioredoxin-like"/>
    <property type="match status" value="1"/>
</dbReference>
<dbReference type="STRING" id="576137.A0A1L7WLW6"/>
<evidence type="ECO:0000259" key="4">
    <source>
        <dbReference type="PROSITE" id="PS50405"/>
    </source>
</evidence>
<evidence type="ECO:0008006" key="7">
    <source>
        <dbReference type="Google" id="ProtNLM"/>
    </source>
</evidence>
<dbReference type="Pfam" id="PF00857">
    <property type="entry name" value="Isochorismatase"/>
    <property type="match status" value="1"/>
</dbReference>
<name>A0A1L7WLW6_9HELO</name>